<dbReference type="STRING" id="1220554.GCA_001552135_07431"/>
<keyword evidence="2" id="KW-1185">Reference proteome</keyword>
<proteinExistence type="predicted"/>
<comment type="caution">
    <text evidence="1">The sequence shown here is derived from an EMBL/GenBank/DDBJ whole genome shotgun (WGS) entry which is preliminary data.</text>
</comment>
<evidence type="ECO:0000313" key="2">
    <source>
        <dbReference type="Proteomes" id="UP000323380"/>
    </source>
</evidence>
<protein>
    <submittedName>
        <fullName evidence="1">Uncharacterized protein</fullName>
    </submittedName>
</protein>
<dbReference type="Proteomes" id="UP000323380">
    <property type="component" value="Unassembled WGS sequence"/>
</dbReference>
<dbReference type="RefSeq" id="WP_067903340.1">
    <property type="nucleotide sequence ID" value="NZ_VSFG01000003.1"/>
</dbReference>
<sequence length="431" mass="48062">MSDCTVPDWWAGLTAERLGVDWLDPADWEPAWQHVEESGAMSREHRDVDDELLRKGKLLVGTGPDAVRRWTGQRLAAAWYVDPSEPGLLWCALGGFYPAWLWIPLRPTAAGVREALGAPFPRRPAPRAELTGFVRGFLGAAHQVTVPHVPVEDPPWAAAATDERVPLDGAALDRYMKTVKFADPQPWGGAREEDPYPEELPWDAGHLTDFLPIRDGHRMQRLGRVPSMTWRTLHSRSHLSVEIHTREVVCAAVRYRPSPESHRAVVRRVNEVHGDRFPEDLPLDAVGVLAGWEFDVEDDLYHHLDDPDADTAGFALRCLAALRHGDLRRTLELREWAAHPDPAVRADLVLVAHSYDHRFLLQELALAETDPGELARLEDLLDRAPGPDAFNAFGDDFGGAPVMVDESGVPVDTWDVDAEEDVDVEVDEVDA</sequence>
<reference evidence="1 2" key="1">
    <citation type="submission" date="2019-08" db="EMBL/GenBank/DDBJ databases">
        <title>Actinomadura sp. nov. CYP1-5 isolated from mountain soil.</title>
        <authorList>
            <person name="Songsumanus A."/>
            <person name="Kuncharoen N."/>
            <person name="Kudo T."/>
            <person name="Yuki M."/>
            <person name="Igarashi Y."/>
            <person name="Tanasupawat S."/>
        </authorList>
    </citation>
    <scope>NUCLEOTIDE SEQUENCE [LARGE SCALE GENOMIC DNA]</scope>
    <source>
        <strain evidence="1 2">JCM 14158</strain>
    </source>
</reference>
<organism evidence="1 2">
    <name type="scientific">Actinomadura chibensis</name>
    <dbReference type="NCBI Taxonomy" id="392828"/>
    <lineage>
        <taxon>Bacteria</taxon>
        <taxon>Bacillati</taxon>
        <taxon>Actinomycetota</taxon>
        <taxon>Actinomycetes</taxon>
        <taxon>Streptosporangiales</taxon>
        <taxon>Thermomonosporaceae</taxon>
        <taxon>Actinomadura</taxon>
    </lineage>
</organism>
<name>A0A5D0NLS1_9ACTN</name>
<dbReference type="EMBL" id="VSFG01000003">
    <property type="protein sequence ID" value="TYB45249.1"/>
    <property type="molecule type" value="Genomic_DNA"/>
</dbReference>
<dbReference type="AlphaFoldDB" id="A0A5D0NLS1"/>
<gene>
    <name evidence="1" type="ORF">FXF69_17465</name>
</gene>
<evidence type="ECO:0000313" key="1">
    <source>
        <dbReference type="EMBL" id="TYB45249.1"/>
    </source>
</evidence>
<accession>A0A5D0NLS1</accession>